<protein>
    <submittedName>
        <fullName evidence="4">CPBP family intramembrane metalloprotease</fullName>
    </submittedName>
</protein>
<evidence type="ECO:0000313" key="5">
    <source>
        <dbReference type="Proteomes" id="UP001059824"/>
    </source>
</evidence>
<keyword evidence="2" id="KW-0812">Transmembrane</keyword>
<keyword evidence="2" id="KW-1133">Transmembrane helix</keyword>
<keyword evidence="4" id="KW-0482">Metalloprotease</keyword>
<feature type="region of interest" description="Disordered" evidence="1">
    <location>
        <begin position="1"/>
        <end position="30"/>
    </location>
</feature>
<proteinExistence type="predicted"/>
<accession>A0A857MK66</accession>
<keyword evidence="4" id="KW-0645">Protease</keyword>
<dbReference type="PANTHER" id="PTHR36435:SF1">
    <property type="entry name" value="CAAX AMINO TERMINAL PROTEASE FAMILY PROTEIN"/>
    <property type="match status" value="1"/>
</dbReference>
<evidence type="ECO:0000256" key="1">
    <source>
        <dbReference type="SAM" id="MobiDB-lite"/>
    </source>
</evidence>
<dbReference type="GO" id="GO:0004175">
    <property type="term" value="F:endopeptidase activity"/>
    <property type="evidence" value="ECO:0007669"/>
    <property type="project" value="UniProtKB-ARBA"/>
</dbReference>
<name>A0A857MK66_9BACT</name>
<dbReference type="GO" id="GO:0008237">
    <property type="term" value="F:metallopeptidase activity"/>
    <property type="evidence" value="ECO:0007669"/>
    <property type="project" value="UniProtKB-KW"/>
</dbReference>
<feature type="transmembrane region" description="Helical" evidence="2">
    <location>
        <begin position="204"/>
        <end position="225"/>
    </location>
</feature>
<evidence type="ECO:0000313" key="4">
    <source>
        <dbReference type="EMBL" id="QHN42528.1"/>
    </source>
</evidence>
<keyword evidence="2" id="KW-0472">Membrane</keyword>
<sequence length="286" mass="31540">MTTQSHLKPVAPPPHAPKAHSAHHDHVRQPKLSLRRRVSYGLLFAGWTVVSFVFAQLFVLAVLWVGAKLGLTLPFVLNETVLQTTVSIVVYLVTIVTAVGVPWKLLGQRLSWGDVGLAQQLPRWRDIGLAPVAFVAALVVTGIAMYVASLVIPGVDLETKQQVGFENITQRYEMLLAFFTLVVLAPICEEFLFRGYLYGRVRKYYSALWAVVLTSLVFGLMHVYAGPGMPLQWNVMIATTVLALFIGALREYTGSIWAGILVHMLKNGVAFFALFIAPLLGISLVQ</sequence>
<organism evidence="4 5">
    <name type="scientific">Candidatus Mycosynbacter amalyticus</name>
    <dbReference type="NCBI Taxonomy" id="2665156"/>
    <lineage>
        <taxon>Bacteria</taxon>
        <taxon>Candidatus Saccharimonadota</taxon>
        <taxon>Candidatus Saccharimonadota incertae sedis</taxon>
        <taxon>Candidatus Mycosynbacter</taxon>
    </lineage>
</organism>
<keyword evidence="5" id="KW-1185">Reference proteome</keyword>
<feature type="transmembrane region" description="Helical" evidence="2">
    <location>
        <begin position="127"/>
        <end position="152"/>
    </location>
</feature>
<reference evidence="4" key="1">
    <citation type="journal article" date="2021" name="Nat. Microbiol.">
        <title>Cocultivation of an ultrasmall environmental parasitic bacterium with lytic ability against bacteria associated with wastewater foams.</title>
        <authorList>
            <person name="Batinovic S."/>
            <person name="Rose J.J.A."/>
            <person name="Ratcliffe J."/>
            <person name="Seviour R.J."/>
            <person name="Petrovski S."/>
        </authorList>
    </citation>
    <scope>NUCLEOTIDE SEQUENCE</scope>
    <source>
        <strain evidence="4">JR1</strain>
    </source>
</reference>
<dbReference type="AlphaFoldDB" id="A0A857MK66"/>
<feature type="transmembrane region" description="Helical" evidence="2">
    <location>
        <begin position="231"/>
        <end position="249"/>
    </location>
</feature>
<feature type="domain" description="CAAX prenyl protease 2/Lysostaphin resistance protein A-like" evidence="3">
    <location>
        <begin position="174"/>
        <end position="268"/>
    </location>
</feature>
<feature type="transmembrane region" description="Helical" evidence="2">
    <location>
        <begin position="172"/>
        <end position="192"/>
    </location>
</feature>
<evidence type="ECO:0000259" key="3">
    <source>
        <dbReference type="Pfam" id="PF02517"/>
    </source>
</evidence>
<feature type="transmembrane region" description="Helical" evidence="2">
    <location>
        <begin position="85"/>
        <end position="106"/>
    </location>
</feature>
<dbReference type="InterPro" id="IPR003675">
    <property type="entry name" value="Rce1/LyrA-like_dom"/>
</dbReference>
<evidence type="ECO:0000256" key="2">
    <source>
        <dbReference type="SAM" id="Phobius"/>
    </source>
</evidence>
<dbReference type="GO" id="GO:0080120">
    <property type="term" value="P:CAAX-box protein maturation"/>
    <property type="evidence" value="ECO:0007669"/>
    <property type="project" value="UniProtKB-ARBA"/>
</dbReference>
<dbReference type="InterPro" id="IPR052710">
    <property type="entry name" value="CAAX_protease"/>
</dbReference>
<gene>
    <name evidence="4" type="ORF">GII36_01530</name>
</gene>
<dbReference type="EMBL" id="CP045921">
    <property type="protein sequence ID" value="QHN42528.1"/>
    <property type="molecule type" value="Genomic_DNA"/>
</dbReference>
<keyword evidence="4" id="KW-0378">Hydrolase</keyword>
<dbReference type="KEGG" id="mama:GII36_01530"/>
<feature type="transmembrane region" description="Helical" evidence="2">
    <location>
        <begin position="38"/>
        <end position="65"/>
    </location>
</feature>
<dbReference type="PANTHER" id="PTHR36435">
    <property type="entry name" value="SLR1288 PROTEIN"/>
    <property type="match status" value="1"/>
</dbReference>
<dbReference type="Pfam" id="PF02517">
    <property type="entry name" value="Rce1-like"/>
    <property type="match status" value="1"/>
</dbReference>
<feature type="transmembrane region" description="Helical" evidence="2">
    <location>
        <begin position="256"/>
        <end position="280"/>
    </location>
</feature>
<dbReference type="Proteomes" id="UP001059824">
    <property type="component" value="Chromosome"/>
</dbReference>